<dbReference type="PIRSF" id="PIRSF022536">
    <property type="entry name" value="A612L_SET"/>
    <property type="match status" value="1"/>
</dbReference>
<dbReference type="Gene3D" id="2.170.270.10">
    <property type="entry name" value="SET domain"/>
    <property type="match status" value="1"/>
</dbReference>
<dbReference type="SUPFAM" id="SSF82199">
    <property type="entry name" value="SET domain"/>
    <property type="match status" value="1"/>
</dbReference>
<organism evidence="2 3">
    <name type="scientific">Siminovitchia acidinfaciens</name>
    <dbReference type="NCBI Taxonomy" id="2321395"/>
    <lineage>
        <taxon>Bacteria</taxon>
        <taxon>Bacillati</taxon>
        <taxon>Bacillota</taxon>
        <taxon>Bacilli</taxon>
        <taxon>Bacillales</taxon>
        <taxon>Bacillaceae</taxon>
        <taxon>Siminovitchia</taxon>
    </lineage>
</organism>
<dbReference type="OrthoDB" id="279507at2"/>
<accession>A0A429Y831</accession>
<feature type="domain" description="SET" evidence="1">
    <location>
        <begin position="2"/>
        <end position="111"/>
    </location>
</feature>
<dbReference type="Proteomes" id="UP000287156">
    <property type="component" value="Unassembled WGS sequence"/>
</dbReference>
<reference evidence="2" key="1">
    <citation type="submission" date="2018-12" db="EMBL/GenBank/DDBJ databases">
        <authorList>
            <person name="Sun L."/>
            <person name="Chen Z."/>
        </authorList>
    </citation>
    <scope>NUCLEOTIDE SEQUENCE [LARGE SCALE GENOMIC DNA]</scope>
    <source>
        <strain evidence="2">3-2-2</strain>
    </source>
</reference>
<proteinExistence type="predicted"/>
<dbReference type="PROSITE" id="PS50280">
    <property type="entry name" value="SET"/>
    <property type="match status" value="1"/>
</dbReference>
<evidence type="ECO:0000259" key="1">
    <source>
        <dbReference type="PROSITE" id="PS50280"/>
    </source>
</evidence>
<dbReference type="SMART" id="SM00317">
    <property type="entry name" value="SET"/>
    <property type="match status" value="1"/>
</dbReference>
<dbReference type="InterPro" id="IPR046341">
    <property type="entry name" value="SET_dom_sf"/>
</dbReference>
<dbReference type="EMBL" id="QYTV02000001">
    <property type="protein sequence ID" value="RST77579.1"/>
    <property type="molecule type" value="Genomic_DNA"/>
</dbReference>
<dbReference type="GO" id="GO:0062122">
    <property type="term" value="F:histone H3K37 methyltransferase activity"/>
    <property type="evidence" value="ECO:0007669"/>
    <property type="project" value="InterPro"/>
</dbReference>
<dbReference type="InterPro" id="IPR009207">
    <property type="entry name" value="SET7_MeTrfase"/>
</dbReference>
<sequence length="126" mass="14543">MQKVSVQDTGKYGRGVFALCDFKKGDLIESAPVIVLSKSERKYIKKTKLNEYFFNWGKKYRNPAIALGYGSLYNHSYTPNSKFVNNLDQYTIDFYALKDIKKGEEITVNYNGDPDSESNVWFEVIK</sequence>
<keyword evidence="3" id="KW-1185">Reference proteome</keyword>
<name>A0A429Y831_9BACI</name>
<protein>
    <submittedName>
        <fullName evidence="2">SET domain-containing protein-lysine N-methyltransferase</fullName>
    </submittedName>
</protein>
<dbReference type="GO" id="GO:0032259">
    <property type="term" value="P:methylation"/>
    <property type="evidence" value="ECO:0007669"/>
    <property type="project" value="UniProtKB-KW"/>
</dbReference>
<evidence type="ECO:0000313" key="3">
    <source>
        <dbReference type="Proteomes" id="UP000287156"/>
    </source>
</evidence>
<comment type="caution">
    <text evidence="2">The sequence shown here is derived from an EMBL/GenBank/DDBJ whole genome shotgun (WGS) entry which is preliminary data.</text>
</comment>
<dbReference type="CDD" id="cd10540">
    <property type="entry name" value="SET_SpSet7-like"/>
    <property type="match status" value="1"/>
</dbReference>
<dbReference type="AlphaFoldDB" id="A0A429Y831"/>
<dbReference type="InterPro" id="IPR001214">
    <property type="entry name" value="SET_dom"/>
</dbReference>
<gene>
    <name evidence="2" type="ORF">D4T97_003630</name>
</gene>
<dbReference type="Pfam" id="PF00856">
    <property type="entry name" value="SET"/>
    <property type="match status" value="1"/>
</dbReference>
<evidence type="ECO:0000313" key="2">
    <source>
        <dbReference type="EMBL" id="RST77579.1"/>
    </source>
</evidence>